<evidence type="ECO:0000256" key="2">
    <source>
        <dbReference type="ARBA" id="ARBA00022574"/>
    </source>
</evidence>
<keyword evidence="2 5" id="KW-0853">WD repeat</keyword>
<dbReference type="InterPro" id="IPR036322">
    <property type="entry name" value="WD40_repeat_dom_sf"/>
</dbReference>
<feature type="repeat" description="WD" evidence="5">
    <location>
        <begin position="176"/>
        <end position="204"/>
    </location>
</feature>
<dbReference type="InterPro" id="IPR015943">
    <property type="entry name" value="WD40/YVTN_repeat-like_dom_sf"/>
</dbReference>
<evidence type="ECO:0000256" key="1">
    <source>
        <dbReference type="ARBA" id="ARBA00004623"/>
    </source>
</evidence>
<dbReference type="InParanoid" id="D8S386"/>
<comment type="similarity">
    <text evidence="4">Belongs to the WD repeat PROPPIN family.</text>
</comment>
<dbReference type="SUPFAM" id="SSF50978">
    <property type="entry name" value="WD40 repeat-like"/>
    <property type="match status" value="1"/>
</dbReference>
<dbReference type="GO" id="GO:0044804">
    <property type="term" value="P:nucleophagy"/>
    <property type="evidence" value="ECO:0000318"/>
    <property type="project" value="GO_Central"/>
</dbReference>
<dbReference type="EMBL" id="GL377600">
    <property type="protein sequence ID" value="EFJ21063.1"/>
    <property type="molecule type" value="Genomic_DNA"/>
</dbReference>
<dbReference type="KEGG" id="smo:SELMODRAFT_176503"/>
<dbReference type="FunCoup" id="D8S386">
    <property type="interactions" value="2261"/>
</dbReference>
<dbReference type="GO" id="GO:0032266">
    <property type="term" value="F:phosphatidylinositol-3-phosphate binding"/>
    <property type="evidence" value="ECO:0000318"/>
    <property type="project" value="GO_Central"/>
</dbReference>
<dbReference type="GO" id="GO:0005829">
    <property type="term" value="C:cytosol"/>
    <property type="evidence" value="ECO:0000318"/>
    <property type="project" value="GO_Central"/>
</dbReference>
<reference evidence="6 7" key="1">
    <citation type="journal article" date="2011" name="Science">
        <title>The Selaginella genome identifies genetic changes associated with the evolution of vascular plants.</title>
        <authorList>
            <person name="Banks J.A."/>
            <person name="Nishiyama T."/>
            <person name="Hasebe M."/>
            <person name="Bowman J.L."/>
            <person name="Gribskov M."/>
            <person name="dePamphilis C."/>
            <person name="Albert V.A."/>
            <person name="Aono N."/>
            <person name="Aoyama T."/>
            <person name="Ambrose B.A."/>
            <person name="Ashton N.W."/>
            <person name="Axtell M.J."/>
            <person name="Barker E."/>
            <person name="Barker M.S."/>
            <person name="Bennetzen J.L."/>
            <person name="Bonawitz N.D."/>
            <person name="Chapple C."/>
            <person name="Cheng C."/>
            <person name="Correa L.G."/>
            <person name="Dacre M."/>
            <person name="DeBarry J."/>
            <person name="Dreyer I."/>
            <person name="Elias M."/>
            <person name="Engstrom E.M."/>
            <person name="Estelle M."/>
            <person name="Feng L."/>
            <person name="Finet C."/>
            <person name="Floyd S.K."/>
            <person name="Frommer W.B."/>
            <person name="Fujita T."/>
            <person name="Gramzow L."/>
            <person name="Gutensohn M."/>
            <person name="Harholt J."/>
            <person name="Hattori M."/>
            <person name="Heyl A."/>
            <person name="Hirai T."/>
            <person name="Hiwatashi Y."/>
            <person name="Ishikawa M."/>
            <person name="Iwata M."/>
            <person name="Karol K.G."/>
            <person name="Koehler B."/>
            <person name="Kolukisaoglu U."/>
            <person name="Kubo M."/>
            <person name="Kurata T."/>
            <person name="Lalonde S."/>
            <person name="Li K."/>
            <person name="Li Y."/>
            <person name="Litt A."/>
            <person name="Lyons E."/>
            <person name="Manning G."/>
            <person name="Maruyama T."/>
            <person name="Michael T.P."/>
            <person name="Mikami K."/>
            <person name="Miyazaki S."/>
            <person name="Morinaga S."/>
            <person name="Murata T."/>
            <person name="Mueller-Roeber B."/>
            <person name="Nelson D.R."/>
            <person name="Obara M."/>
            <person name="Oguri Y."/>
            <person name="Olmstead R.G."/>
            <person name="Onodera N."/>
            <person name="Petersen B.L."/>
            <person name="Pils B."/>
            <person name="Prigge M."/>
            <person name="Rensing S.A."/>
            <person name="Riano-Pachon D.M."/>
            <person name="Roberts A.W."/>
            <person name="Sato Y."/>
            <person name="Scheller H.V."/>
            <person name="Schulz B."/>
            <person name="Schulz C."/>
            <person name="Shakirov E.V."/>
            <person name="Shibagaki N."/>
            <person name="Shinohara N."/>
            <person name="Shippen D.E."/>
            <person name="Soerensen I."/>
            <person name="Sotooka R."/>
            <person name="Sugimoto N."/>
            <person name="Sugita M."/>
            <person name="Sumikawa N."/>
            <person name="Tanurdzic M."/>
            <person name="Theissen G."/>
            <person name="Ulvskov P."/>
            <person name="Wakazuki S."/>
            <person name="Weng J.K."/>
            <person name="Willats W.W."/>
            <person name="Wipf D."/>
            <person name="Wolf P.G."/>
            <person name="Yang L."/>
            <person name="Zimmer A.D."/>
            <person name="Zhu Q."/>
            <person name="Mitros T."/>
            <person name="Hellsten U."/>
            <person name="Loque D."/>
            <person name="Otillar R."/>
            <person name="Salamov A."/>
            <person name="Schmutz J."/>
            <person name="Shapiro H."/>
            <person name="Lindquist E."/>
            <person name="Lucas S."/>
            <person name="Rokhsar D."/>
            <person name="Grigoriev I.V."/>
        </authorList>
    </citation>
    <scope>NUCLEOTIDE SEQUENCE [LARGE SCALE GENOMIC DNA]</scope>
</reference>
<dbReference type="Pfam" id="PF21032">
    <property type="entry name" value="PROPPIN"/>
    <property type="match status" value="1"/>
</dbReference>
<dbReference type="OMA" id="HCQINAH"/>
<dbReference type="PANTHER" id="PTHR11227">
    <property type="entry name" value="WD-REPEAT PROTEIN INTERACTING WITH PHOSPHOINOSIDES WIPI -RELATED"/>
    <property type="match status" value="1"/>
</dbReference>
<dbReference type="Gene3D" id="2.130.10.10">
    <property type="entry name" value="YVTN repeat-like/Quinoprotein amine dehydrogenase"/>
    <property type="match status" value="1"/>
</dbReference>
<evidence type="ECO:0008006" key="8">
    <source>
        <dbReference type="Google" id="ProtNLM"/>
    </source>
</evidence>
<evidence type="ECO:0000256" key="5">
    <source>
        <dbReference type="PROSITE-ProRule" id="PRU00221"/>
    </source>
</evidence>
<dbReference type="Proteomes" id="UP000001514">
    <property type="component" value="Unassembled WGS sequence"/>
</dbReference>
<comment type="subcellular location">
    <subcellularLocation>
        <location evidence="1">Preautophagosomal structure membrane</location>
        <topology evidence="1">Peripheral membrane protein</topology>
    </subcellularLocation>
</comment>
<evidence type="ECO:0000313" key="6">
    <source>
        <dbReference type="EMBL" id="EFJ21063.1"/>
    </source>
</evidence>
<dbReference type="GO" id="GO:0030674">
    <property type="term" value="F:protein-macromolecule adaptor activity"/>
    <property type="evidence" value="ECO:0000318"/>
    <property type="project" value="GO_Central"/>
</dbReference>
<dbReference type="eggNOG" id="KOG2110">
    <property type="taxonomic scope" value="Eukaryota"/>
</dbReference>
<dbReference type="SMART" id="SM00320">
    <property type="entry name" value="WD40"/>
    <property type="match status" value="2"/>
</dbReference>
<evidence type="ECO:0000313" key="7">
    <source>
        <dbReference type="Proteomes" id="UP000001514"/>
    </source>
</evidence>
<dbReference type="Gramene" id="EFJ21063">
    <property type="protein sequence ID" value="EFJ21063"/>
    <property type="gene ID" value="SELMODRAFT_176503"/>
</dbReference>
<keyword evidence="7" id="KW-1185">Reference proteome</keyword>
<dbReference type="PROSITE" id="PS50082">
    <property type="entry name" value="WD_REPEATS_2"/>
    <property type="match status" value="1"/>
</dbReference>
<name>D8S386_SELML</name>
<dbReference type="GO" id="GO:0034045">
    <property type="term" value="C:phagophore assembly site membrane"/>
    <property type="evidence" value="ECO:0000318"/>
    <property type="project" value="GO_Central"/>
</dbReference>
<dbReference type="GO" id="GO:0000422">
    <property type="term" value="P:autophagy of mitochondrion"/>
    <property type="evidence" value="ECO:0000318"/>
    <property type="project" value="GO_Central"/>
</dbReference>
<gene>
    <name evidence="6" type="ORF">SELMODRAFT_176503</name>
</gene>
<evidence type="ECO:0000256" key="3">
    <source>
        <dbReference type="ARBA" id="ARBA00022737"/>
    </source>
</evidence>
<dbReference type="GO" id="GO:0034497">
    <property type="term" value="P:protein localization to phagophore assembly site"/>
    <property type="evidence" value="ECO:0000318"/>
    <property type="project" value="GO_Central"/>
</dbReference>
<dbReference type="GO" id="GO:0061723">
    <property type="term" value="P:glycophagy"/>
    <property type="evidence" value="ECO:0000318"/>
    <property type="project" value="GO_Central"/>
</dbReference>
<proteinExistence type="inferred from homology"/>
<sequence>MADDRALLCCSFNQDRSCFSVGTSEGYKIFNCDTCSCVYEKLDGAVNLIEMFFTTSLLALHAVIFVSSFLQPELSPRRLFILNTATQVKRAVDFVSSVLAVRWNKKRIVIVLDRKVHINELPHLNCLQILDTAENRKGVCAFSSNTENCYLALPASSTTGTVFVYDTLHLNALGEFQAHKSPLAAMAFTPDGLLLATASDHGTVIRVHVIPQASKAFTFRRGSYAATIYSLSFGPQSLSPQLLAATSSSGTLHVFRLCSPPARQGTNKRVSDLLAAVIPETVSDIVEPDLHFATVRHGFSPGVKSICAIAAPLEEELPSSSSADRARIFVVTLNGFFNEYQVSSTPNGGVCSLERECSLMTTGSDQISARFV</sequence>
<dbReference type="GO" id="GO:0080025">
    <property type="term" value="F:phosphatidylinositol-3,5-bisphosphate binding"/>
    <property type="evidence" value="ECO:0000318"/>
    <property type="project" value="GO_Central"/>
</dbReference>
<dbReference type="HOGENOM" id="CLU_025895_3_0_1"/>
<keyword evidence="3" id="KW-0677">Repeat</keyword>
<evidence type="ECO:0000256" key="4">
    <source>
        <dbReference type="ARBA" id="ARBA00025740"/>
    </source>
</evidence>
<dbReference type="GO" id="GO:0000425">
    <property type="term" value="P:pexophagy"/>
    <property type="evidence" value="ECO:0000318"/>
    <property type="project" value="GO_Central"/>
</dbReference>
<dbReference type="InterPro" id="IPR048720">
    <property type="entry name" value="PROPPIN"/>
</dbReference>
<dbReference type="STRING" id="88036.D8S386"/>
<organism evidence="7">
    <name type="scientific">Selaginella moellendorffii</name>
    <name type="common">Spikemoss</name>
    <dbReference type="NCBI Taxonomy" id="88036"/>
    <lineage>
        <taxon>Eukaryota</taxon>
        <taxon>Viridiplantae</taxon>
        <taxon>Streptophyta</taxon>
        <taxon>Embryophyta</taxon>
        <taxon>Tracheophyta</taxon>
        <taxon>Lycopodiopsida</taxon>
        <taxon>Selaginellales</taxon>
        <taxon>Selaginellaceae</taxon>
        <taxon>Selaginella</taxon>
    </lineage>
</organism>
<accession>D8S386</accession>
<protein>
    <recommendedName>
        <fullName evidence="8">Autophagy-related protein 18b</fullName>
    </recommendedName>
</protein>
<dbReference type="InterPro" id="IPR001680">
    <property type="entry name" value="WD40_rpt"/>
</dbReference>
<dbReference type="AlphaFoldDB" id="D8S386"/>